<evidence type="ECO:0000256" key="1">
    <source>
        <dbReference type="ARBA" id="ARBA00004141"/>
    </source>
</evidence>
<evidence type="ECO:0000313" key="7">
    <source>
        <dbReference type="Proteomes" id="UP000002805"/>
    </source>
</evidence>
<feature type="transmembrane region" description="Helical" evidence="5">
    <location>
        <begin position="79"/>
        <end position="99"/>
    </location>
</feature>
<reference evidence="7" key="1">
    <citation type="submission" date="2008-02" db="EMBL/GenBank/DDBJ databases">
        <authorList>
            <consortium name="The Broad Institute Genome Sequencing Platform"/>
            <person name="Fischbach M."/>
            <person name="Ward D."/>
            <person name="Young S."/>
            <person name="Jaffe D."/>
            <person name="Gnerre S."/>
            <person name="Berlin A."/>
            <person name="Heiman D."/>
            <person name="Hepburn T."/>
            <person name="Sykes S."/>
            <person name="Alvarado L."/>
            <person name="Kodira C.D."/>
            <person name="Straight P."/>
            <person name="Clardy J."/>
            <person name="Hung D."/>
            <person name="Kolter R."/>
            <person name="Mekalanos J."/>
            <person name="Walker S."/>
            <person name="Walsh C.T."/>
            <person name="Lander E."/>
            <person name="Galagan J."/>
            <person name="Nusbaum C."/>
            <person name="Birren B."/>
        </authorList>
    </citation>
    <scope>NUCLEOTIDE SEQUENCE [LARGE SCALE GENOMIC DNA]</scope>
    <source>
        <strain evidence="7">ATCC 25486 / DSM 40338 / CBS 914.69 / JCM 4507 / NBRC 13074 / NRRL 2958 / 5647</strain>
    </source>
</reference>
<feature type="transmembrane region" description="Helical" evidence="5">
    <location>
        <begin position="52"/>
        <end position="73"/>
    </location>
</feature>
<dbReference type="HOGENOM" id="CLU_058421_8_2_11"/>
<feature type="transmembrane region" description="Helical" evidence="5">
    <location>
        <begin position="12"/>
        <end position="31"/>
    </location>
</feature>
<keyword evidence="2 5" id="KW-0812">Transmembrane</keyword>
<evidence type="ECO:0000313" key="6">
    <source>
        <dbReference type="EMBL" id="EFH31691.1"/>
    </source>
</evidence>
<evidence type="ECO:0000256" key="3">
    <source>
        <dbReference type="ARBA" id="ARBA00022989"/>
    </source>
</evidence>
<dbReference type="Pfam" id="PF07681">
    <property type="entry name" value="DoxX"/>
    <property type="match status" value="1"/>
</dbReference>
<keyword evidence="3 5" id="KW-1133">Transmembrane helix</keyword>
<dbReference type="EMBL" id="CM000950">
    <property type="protein sequence ID" value="EFH31691.1"/>
    <property type="molecule type" value="Genomic_DNA"/>
</dbReference>
<organism evidence="6 7">
    <name type="scientific">Streptomyces pristinaespiralis (strain ATCC 25486 / DSM 40338 / CBS 914.69 / JCM 4507 / KCC S-0507 / NBRC 13074 / NRRL 2958 / 5647)</name>
    <dbReference type="NCBI Taxonomy" id="457429"/>
    <lineage>
        <taxon>Bacteria</taxon>
        <taxon>Bacillati</taxon>
        <taxon>Actinomycetota</taxon>
        <taxon>Actinomycetes</taxon>
        <taxon>Kitasatosporales</taxon>
        <taxon>Streptomycetaceae</taxon>
        <taxon>Streptomyces</taxon>
    </lineage>
</organism>
<evidence type="ECO:0000256" key="5">
    <source>
        <dbReference type="SAM" id="Phobius"/>
    </source>
</evidence>
<keyword evidence="7" id="KW-1185">Reference proteome</keyword>
<dbReference type="AlphaFoldDB" id="D6X7V8"/>
<name>D6X7V8_STRE2</name>
<gene>
    <name evidence="6" type="ORF">SSDG_06940</name>
</gene>
<dbReference type="InterPro" id="IPR032808">
    <property type="entry name" value="DoxX"/>
</dbReference>
<dbReference type="GO" id="GO:0016020">
    <property type="term" value="C:membrane"/>
    <property type="evidence" value="ECO:0007669"/>
    <property type="project" value="UniProtKB-SubCell"/>
</dbReference>
<evidence type="ECO:0000256" key="2">
    <source>
        <dbReference type="ARBA" id="ARBA00022692"/>
    </source>
</evidence>
<keyword evidence="4 5" id="KW-0472">Membrane</keyword>
<evidence type="ECO:0000256" key="4">
    <source>
        <dbReference type="ARBA" id="ARBA00023136"/>
    </source>
</evidence>
<sequence length="149" mass="15763">MSAPGRRSLMDVLVLIGRILFAVLFLGAALNHLTHTKQMAGYAGSRGVPATVATPLTLATGLLLLTGALSVLLGIWADLGALLLAVFLLPTAFVMHAFWTEEGDARMEEMLHFMKDLALSGAALMLLAFFSYTGDELGLTLTGPLFGIS</sequence>
<protein>
    <submittedName>
        <fullName evidence="6">Predicted protein</fullName>
    </submittedName>
</protein>
<proteinExistence type="predicted"/>
<reference evidence="7" key="2">
    <citation type="submission" date="2009-10" db="EMBL/GenBank/DDBJ databases">
        <title>The genome sequence of Streptomyces pristinaespiralis strain ATCC 25486.</title>
        <authorList>
            <consortium name="The Broad Institute Genome Sequencing Platform"/>
            <consortium name="Broad Institute Microbial Sequencing Center"/>
            <person name="Fischbach M."/>
            <person name="Godfrey P."/>
            <person name="Ward D."/>
            <person name="Young S."/>
            <person name="Zeng Q."/>
            <person name="Koehrsen M."/>
            <person name="Alvarado L."/>
            <person name="Berlin A.M."/>
            <person name="Bochicchio J."/>
            <person name="Borenstein D."/>
            <person name="Chapman S.B."/>
            <person name="Chen Z."/>
            <person name="Engels R."/>
            <person name="Freedman E."/>
            <person name="Gellesch M."/>
            <person name="Goldberg J."/>
            <person name="Griggs A."/>
            <person name="Gujja S."/>
            <person name="Heilman E.R."/>
            <person name="Heiman D.I."/>
            <person name="Hepburn T.A."/>
            <person name="Howarth C."/>
            <person name="Jen D."/>
            <person name="Larson L."/>
            <person name="Lewis B."/>
            <person name="Mehta T."/>
            <person name="Park D."/>
            <person name="Pearson M."/>
            <person name="Richards J."/>
            <person name="Roberts A."/>
            <person name="Saif S."/>
            <person name="Shea T.D."/>
            <person name="Shenoy N."/>
            <person name="Sisk P."/>
            <person name="Stolte C."/>
            <person name="Sykes S.N."/>
            <person name="Thomson T."/>
            <person name="Walk T."/>
            <person name="White J."/>
            <person name="Yandava C."/>
            <person name="Straight P."/>
            <person name="Clardy J."/>
            <person name="Hung D."/>
            <person name="Kolter R."/>
            <person name="Mekalanos J."/>
            <person name="Walker S."/>
            <person name="Walsh C.T."/>
            <person name="Wieland-Brown L.C."/>
            <person name="Haas B."/>
            <person name="Nusbaum C."/>
            <person name="Birren B."/>
        </authorList>
    </citation>
    <scope>NUCLEOTIDE SEQUENCE [LARGE SCALE GENOMIC DNA]</scope>
    <source>
        <strain evidence="7">ATCC 25486 / DSM 40338 / CBS 914.69 / JCM 4507 / NBRC 13074 / NRRL 2958 / 5647</strain>
    </source>
</reference>
<dbReference type="Proteomes" id="UP000002805">
    <property type="component" value="Chromosome"/>
</dbReference>
<feature type="transmembrane region" description="Helical" evidence="5">
    <location>
        <begin position="111"/>
        <end position="132"/>
    </location>
</feature>
<accession>D6X7V8</accession>
<dbReference type="eggNOG" id="COG2259">
    <property type="taxonomic scope" value="Bacteria"/>
</dbReference>
<comment type="subcellular location">
    <subcellularLocation>
        <location evidence="1">Membrane</location>
        <topology evidence="1">Multi-pass membrane protein</topology>
    </subcellularLocation>
</comment>